<proteinExistence type="predicted"/>
<name>A0A9W8K0L5_9AGAR</name>
<evidence type="ECO:0000313" key="3">
    <source>
        <dbReference type="Proteomes" id="UP001148786"/>
    </source>
</evidence>
<evidence type="ECO:0000256" key="1">
    <source>
        <dbReference type="SAM" id="MobiDB-lite"/>
    </source>
</evidence>
<dbReference type="AlphaFoldDB" id="A0A9W8K0L5"/>
<gene>
    <name evidence="2" type="ORF">NLJ89_g5784</name>
</gene>
<organism evidence="2 3">
    <name type="scientific">Agrocybe chaxingu</name>
    <dbReference type="NCBI Taxonomy" id="84603"/>
    <lineage>
        <taxon>Eukaryota</taxon>
        <taxon>Fungi</taxon>
        <taxon>Dikarya</taxon>
        <taxon>Basidiomycota</taxon>
        <taxon>Agaricomycotina</taxon>
        <taxon>Agaricomycetes</taxon>
        <taxon>Agaricomycetidae</taxon>
        <taxon>Agaricales</taxon>
        <taxon>Agaricineae</taxon>
        <taxon>Strophariaceae</taxon>
        <taxon>Agrocybe</taxon>
    </lineage>
</organism>
<reference evidence="2" key="1">
    <citation type="submission" date="2022-07" db="EMBL/GenBank/DDBJ databases">
        <title>Genome Sequence of Agrocybe chaxingu.</title>
        <authorList>
            <person name="Buettner E."/>
        </authorList>
    </citation>
    <scope>NUCLEOTIDE SEQUENCE</scope>
    <source>
        <strain evidence="2">MP-N11</strain>
    </source>
</reference>
<sequence>MPIATSPALLIGIGARILLDQFNRSDGPLIKDFVLVGVWQGVALHYATKTSGTSGFGILVAFGIAAKLFIEFNVNSDVTRCVTTILGVALGVVFTDFLSQYFDKPPQSSRRRKKSSQPPTPAKREKGRERLTQIRRSAQEGIVDNFPDLMEVGTSLATTSLFISDITSVDSNSDKLGPTSSMSPLEREIHVLRTRAALADSERRRCKEERKWAVSQGNVARAQQMKWEVKRYTDLMNTFNREADMKALALEGVSKLFIVYIFTTDSAFSSQRKKSN</sequence>
<evidence type="ECO:0000313" key="2">
    <source>
        <dbReference type="EMBL" id="KAJ3508381.1"/>
    </source>
</evidence>
<comment type="caution">
    <text evidence="2">The sequence shown here is derived from an EMBL/GenBank/DDBJ whole genome shotgun (WGS) entry which is preliminary data.</text>
</comment>
<keyword evidence="3" id="KW-1185">Reference proteome</keyword>
<dbReference type="EMBL" id="JANKHO010000567">
    <property type="protein sequence ID" value="KAJ3508381.1"/>
    <property type="molecule type" value="Genomic_DNA"/>
</dbReference>
<dbReference type="OrthoDB" id="3246365at2759"/>
<accession>A0A9W8K0L5</accession>
<protein>
    <submittedName>
        <fullName evidence="2">Uncharacterized protein</fullName>
    </submittedName>
</protein>
<dbReference type="Proteomes" id="UP001148786">
    <property type="component" value="Unassembled WGS sequence"/>
</dbReference>
<feature type="region of interest" description="Disordered" evidence="1">
    <location>
        <begin position="104"/>
        <end position="129"/>
    </location>
</feature>